<dbReference type="EMBL" id="JARULN010000001">
    <property type="protein sequence ID" value="MDG5752540.1"/>
    <property type="molecule type" value="Genomic_DNA"/>
</dbReference>
<dbReference type="InterPro" id="IPR018089">
    <property type="entry name" value="OMPdecase_AS"/>
</dbReference>
<evidence type="ECO:0000256" key="2">
    <source>
        <dbReference type="ARBA" id="ARBA00004861"/>
    </source>
</evidence>
<comment type="function">
    <text evidence="1 7">Catalyzes the decarboxylation of orotidine 5'-monophosphate (OMP) to uridine 5'-monophosphate (UMP).</text>
</comment>
<evidence type="ECO:0000256" key="8">
    <source>
        <dbReference type="RuleBase" id="RU000512"/>
    </source>
</evidence>
<evidence type="ECO:0000256" key="6">
    <source>
        <dbReference type="ARBA" id="ARBA00049157"/>
    </source>
</evidence>
<evidence type="ECO:0000313" key="11">
    <source>
        <dbReference type="Proteomes" id="UP001218246"/>
    </source>
</evidence>
<dbReference type="PROSITE" id="PS00156">
    <property type="entry name" value="OMPDECASE"/>
    <property type="match status" value="1"/>
</dbReference>
<evidence type="ECO:0000256" key="7">
    <source>
        <dbReference type="HAMAP-Rule" id="MF_01200"/>
    </source>
</evidence>
<gene>
    <name evidence="7 10" type="primary">pyrF</name>
    <name evidence="10" type="ORF">P6P90_00805</name>
</gene>
<feature type="binding site" evidence="7">
    <location>
        <position position="190"/>
    </location>
    <ligand>
        <name>substrate</name>
    </ligand>
</feature>
<dbReference type="InterPro" id="IPR011060">
    <property type="entry name" value="RibuloseP-bd_barrel"/>
</dbReference>
<dbReference type="InterPro" id="IPR001754">
    <property type="entry name" value="OMPdeCOase_dom"/>
</dbReference>
<dbReference type="NCBIfam" id="TIGR01740">
    <property type="entry name" value="pyrF"/>
    <property type="match status" value="1"/>
</dbReference>
<dbReference type="PANTHER" id="PTHR32119">
    <property type="entry name" value="OROTIDINE 5'-PHOSPHATE DECARBOXYLASE"/>
    <property type="match status" value="1"/>
</dbReference>
<dbReference type="Pfam" id="PF00215">
    <property type="entry name" value="OMPdecase"/>
    <property type="match status" value="1"/>
</dbReference>
<feature type="binding site" evidence="7">
    <location>
        <position position="210"/>
    </location>
    <ligand>
        <name>substrate</name>
    </ligand>
</feature>
<feature type="binding site" evidence="7">
    <location>
        <begin position="57"/>
        <end position="66"/>
    </location>
    <ligand>
        <name>substrate</name>
    </ligand>
</feature>
<comment type="similarity">
    <text evidence="7">Belongs to the OMP decarboxylase family. Type 1 subfamily.</text>
</comment>
<reference evidence="10 11" key="1">
    <citation type="submission" date="2023-04" db="EMBL/GenBank/DDBJ databases">
        <title>Ectobacillus antri isolated from activated sludge.</title>
        <authorList>
            <person name="Yan P."/>
            <person name="Liu X."/>
        </authorList>
    </citation>
    <scope>NUCLEOTIDE SEQUENCE [LARGE SCALE GENOMIC DNA]</scope>
    <source>
        <strain evidence="10 11">C18H</strain>
    </source>
</reference>
<accession>A0ABT6H1N2</accession>
<dbReference type="GO" id="GO:0004590">
    <property type="term" value="F:orotidine-5'-phosphate decarboxylase activity"/>
    <property type="evidence" value="ECO:0007669"/>
    <property type="project" value="UniProtKB-EC"/>
</dbReference>
<keyword evidence="5 7" id="KW-0456">Lyase</keyword>
<protein>
    <recommendedName>
        <fullName evidence="7">Orotidine 5'-phosphate decarboxylase</fullName>
        <ecNumber evidence="7">4.1.1.23</ecNumber>
    </recommendedName>
    <alternativeName>
        <fullName evidence="7">OMP decarboxylase</fullName>
        <shortName evidence="7">OMPDCase</shortName>
        <shortName evidence="7">OMPdecase</shortName>
    </alternativeName>
</protein>
<keyword evidence="3 7" id="KW-0210">Decarboxylase</keyword>
<dbReference type="InterPro" id="IPR013785">
    <property type="entry name" value="Aldolase_TIM"/>
</dbReference>
<evidence type="ECO:0000256" key="5">
    <source>
        <dbReference type="ARBA" id="ARBA00023239"/>
    </source>
</evidence>
<feature type="binding site" evidence="7">
    <location>
        <position position="30"/>
    </location>
    <ligand>
        <name>substrate</name>
    </ligand>
</feature>
<dbReference type="InterPro" id="IPR047596">
    <property type="entry name" value="OMPdecase_bac"/>
</dbReference>
<feature type="domain" description="Orotidine 5'-phosphate decarboxylase" evidence="9">
    <location>
        <begin position="2"/>
        <end position="226"/>
    </location>
</feature>
<proteinExistence type="inferred from homology"/>
<evidence type="ECO:0000259" key="9">
    <source>
        <dbReference type="SMART" id="SM00934"/>
    </source>
</evidence>
<name>A0ABT6H1N2_9BACI</name>
<dbReference type="NCBIfam" id="NF001273">
    <property type="entry name" value="PRK00230.1"/>
    <property type="match status" value="1"/>
</dbReference>
<feature type="active site" description="Proton donor" evidence="7">
    <location>
        <position position="59"/>
    </location>
</feature>
<dbReference type="PANTHER" id="PTHR32119:SF2">
    <property type="entry name" value="OROTIDINE 5'-PHOSPHATE DECARBOXYLASE"/>
    <property type="match status" value="1"/>
</dbReference>
<feature type="binding site" evidence="7">
    <location>
        <position position="119"/>
    </location>
    <ligand>
        <name>substrate</name>
    </ligand>
</feature>
<evidence type="ECO:0000256" key="4">
    <source>
        <dbReference type="ARBA" id="ARBA00022975"/>
    </source>
</evidence>
<dbReference type="EC" id="4.1.1.23" evidence="7"/>
<sequence length="235" mass="26321">MPLIVALDFPNKQEVERFLYHFGEERLYVKVGMELFYKEGPSIIADLKEKGHDVFLDLKLHDIPNTVKSAMRSLADLGVDMVNVHAAGGIAMMKAALEGLQEGTQGKKRPLCIAVTQLTSTSEEMMNRELWIEKSLIDTVSHYAKLAKESGLDGVVCSTLEVPMLKEHCGQDFVTVTPGIRMLSDDTQDQVRVATPARARELGSDYIVVGRSITKAEYPYQAYQMVKQEWEGQRV</sequence>
<evidence type="ECO:0000256" key="3">
    <source>
        <dbReference type="ARBA" id="ARBA00022793"/>
    </source>
</evidence>
<dbReference type="HAMAP" id="MF_01200_B">
    <property type="entry name" value="OMPdecase_type1_B"/>
    <property type="match status" value="1"/>
</dbReference>
<keyword evidence="11" id="KW-1185">Reference proteome</keyword>
<comment type="caution">
    <text evidence="10">The sequence shown here is derived from an EMBL/GenBank/DDBJ whole genome shotgun (WGS) entry which is preliminary data.</text>
</comment>
<dbReference type="SUPFAM" id="SSF51366">
    <property type="entry name" value="Ribulose-phoshate binding barrel"/>
    <property type="match status" value="1"/>
</dbReference>
<feature type="binding site" evidence="7">
    <location>
        <position position="181"/>
    </location>
    <ligand>
        <name>substrate</name>
    </ligand>
</feature>
<dbReference type="Proteomes" id="UP001218246">
    <property type="component" value="Unassembled WGS sequence"/>
</dbReference>
<comment type="pathway">
    <text evidence="2 7 8">Pyrimidine metabolism; UMP biosynthesis via de novo pathway; UMP from orotate: step 2/2.</text>
</comment>
<dbReference type="CDD" id="cd04725">
    <property type="entry name" value="OMP_decarboxylase_like"/>
    <property type="match status" value="1"/>
</dbReference>
<feature type="binding site" evidence="7">
    <location>
        <position position="8"/>
    </location>
    <ligand>
        <name>substrate</name>
    </ligand>
</feature>
<dbReference type="SMART" id="SM00934">
    <property type="entry name" value="OMPdecase"/>
    <property type="match status" value="1"/>
</dbReference>
<keyword evidence="4 7" id="KW-0665">Pyrimidine biosynthesis</keyword>
<dbReference type="InterPro" id="IPR014732">
    <property type="entry name" value="OMPdecase"/>
</dbReference>
<comment type="subunit">
    <text evidence="7">Homodimer.</text>
</comment>
<evidence type="ECO:0000256" key="1">
    <source>
        <dbReference type="ARBA" id="ARBA00002356"/>
    </source>
</evidence>
<dbReference type="Gene3D" id="3.20.20.70">
    <property type="entry name" value="Aldolase class I"/>
    <property type="match status" value="1"/>
</dbReference>
<dbReference type="RefSeq" id="WP_124563609.1">
    <property type="nucleotide sequence ID" value="NZ_JARRRY010000001.1"/>
</dbReference>
<organism evidence="10 11">
    <name type="scientific">Ectobacillus antri</name>
    <dbReference type="NCBI Taxonomy" id="2486280"/>
    <lineage>
        <taxon>Bacteria</taxon>
        <taxon>Bacillati</taxon>
        <taxon>Bacillota</taxon>
        <taxon>Bacilli</taxon>
        <taxon>Bacillales</taxon>
        <taxon>Bacillaceae</taxon>
        <taxon>Ectobacillus</taxon>
    </lineage>
</organism>
<evidence type="ECO:0000313" key="10">
    <source>
        <dbReference type="EMBL" id="MDG5752540.1"/>
    </source>
</evidence>
<comment type="catalytic activity">
    <reaction evidence="6 7 8">
        <text>orotidine 5'-phosphate + H(+) = UMP + CO2</text>
        <dbReference type="Rhea" id="RHEA:11596"/>
        <dbReference type="ChEBI" id="CHEBI:15378"/>
        <dbReference type="ChEBI" id="CHEBI:16526"/>
        <dbReference type="ChEBI" id="CHEBI:57538"/>
        <dbReference type="ChEBI" id="CHEBI:57865"/>
        <dbReference type="EC" id="4.1.1.23"/>
    </reaction>
</comment>
<feature type="binding site" evidence="7">
    <location>
        <position position="211"/>
    </location>
    <ligand>
        <name>substrate</name>
    </ligand>
</feature>